<keyword evidence="5" id="KW-1133">Transmembrane helix</keyword>
<evidence type="ECO:0000256" key="5">
    <source>
        <dbReference type="SAM" id="Phobius"/>
    </source>
</evidence>
<sequence>MVASKICRMLFKIYCKCNEIVIIILLFLLHSLYKLCFLHKFKKARFYYNFFIYSVTWLAVCSLYYPIFKLRGRNLENAWELLGVFEYLGERILGLQITVRNSKVLMKDQAAVIITNHQSSLEMQLFLQIWRKTITKLIGVTKKEVRYIFPFGNVHHLMGTMFVSRDKGGINDMDKVGIEVVKEKAKALIMPEGTRNRNREIMLPFKRGAFHMAIKSQIPIIPVTTSPFYFIDYDKPSFEQPRVIMQVLDEVSTVGLTLNDVTELKERVQKQMWETYQKLYHECMGQDKNQDNDEYDCNGYTIVE</sequence>
<dbReference type="GO" id="GO:0005783">
    <property type="term" value="C:endoplasmic reticulum"/>
    <property type="evidence" value="ECO:0007669"/>
    <property type="project" value="TreeGrafter"/>
</dbReference>
<evidence type="ECO:0000259" key="6">
    <source>
        <dbReference type="SMART" id="SM00563"/>
    </source>
</evidence>
<protein>
    <recommendedName>
        <fullName evidence="2">1-acylglycerol-3-phosphate O-acyltransferase</fullName>
        <ecNumber evidence="2">2.3.1.51</ecNumber>
    </recommendedName>
</protein>
<evidence type="ECO:0000256" key="4">
    <source>
        <dbReference type="ARBA" id="ARBA00023315"/>
    </source>
</evidence>
<comment type="pathway">
    <text evidence="1">Phospholipid metabolism; CDP-diacylglycerol biosynthesis; CDP-diacylglycerol from sn-glycerol 3-phosphate: step 2/3.</text>
</comment>
<dbReference type="PANTHER" id="PTHR10434:SF11">
    <property type="entry name" value="1-ACYL-SN-GLYCEROL-3-PHOSPHATE ACYLTRANSFERASE"/>
    <property type="match status" value="1"/>
</dbReference>
<feature type="transmembrane region" description="Helical" evidence="5">
    <location>
        <begin position="46"/>
        <end position="65"/>
    </location>
</feature>
<keyword evidence="8" id="KW-1185">Reference proteome</keyword>
<keyword evidence="4" id="KW-0012">Acyltransferase</keyword>
<evidence type="ECO:0000256" key="1">
    <source>
        <dbReference type="ARBA" id="ARBA00004728"/>
    </source>
</evidence>
<dbReference type="InterPro" id="IPR002123">
    <property type="entry name" value="Plipid/glycerol_acylTrfase"/>
</dbReference>
<organism evidence="7 8">
    <name type="scientific">Diatraea saccharalis</name>
    <name type="common">sugarcane borer</name>
    <dbReference type="NCBI Taxonomy" id="40085"/>
    <lineage>
        <taxon>Eukaryota</taxon>
        <taxon>Metazoa</taxon>
        <taxon>Ecdysozoa</taxon>
        <taxon>Arthropoda</taxon>
        <taxon>Hexapoda</taxon>
        <taxon>Insecta</taxon>
        <taxon>Pterygota</taxon>
        <taxon>Neoptera</taxon>
        <taxon>Endopterygota</taxon>
        <taxon>Lepidoptera</taxon>
        <taxon>Glossata</taxon>
        <taxon>Ditrysia</taxon>
        <taxon>Pyraloidea</taxon>
        <taxon>Crambidae</taxon>
        <taxon>Crambinae</taxon>
        <taxon>Diatraea</taxon>
    </lineage>
</organism>
<keyword evidence="5" id="KW-0812">Transmembrane</keyword>
<gene>
    <name evidence="7" type="ORF">DIATSA_LOCUS1308</name>
</gene>
<name>A0A9N9W4R0_9NEOP</name>
<dbReference type="SMART" id="SM00563">
    <property type="entry name" value="PlsC"/>
    <property type="match status" value="1"/>
</dbReference>
<dbReference type="OrthoDB" id="202234at2759"/>
<feature type="transmembrane region" description="Helical" evidence="5">
    <location>
        <begin position="20"/>
        <end position="40"/>
    </location>
</feature>
<reference evidence="7" key="2">
    <citation type="submission" date="2022-10" db="EMBL/GenBank/DDBJ databases">
        <authorList>
            <consortium name="ENA_rothamsted_submissions"/>
            <consortium name="culmorum"/>
            <person name="King R."/>
        </authorList>
    </citation>
    <scope>NUCLEOTIDE SEQUENCE</scope>
</reference>
<evidence type="ECO:0000313" key="8">
    <source>
        <dbReference type="Proteomes" id="UP001153714"/>
    </source>
</evidence>
<reference evidence="7" key="1">
    <citation type="submission" date="2021-12" db="EMBL/GenBank/DDBJ databases">
        <authorList>
            <person name="King R."/>
        </authorList>
    </citation>
    <scope>NUCLEOTIDE SEQUENCE</scope>
</reference>
<proteinExistence type="predicted"/>
<dbReference type="SUPFAM" id="SSF69593">
    <property type="entry name" value="Glycerol-3-phosphate (1)-acyltransferase"/>
    <property type="match status" value="1"/>
</dbReference>
<dbReference type="PANTHER" id="PTHR10434">
    <property type="entry name" value="1-ACYL-SN-GLYCEROL-3-PHOSPHATE ACYLTRANSFERASE"/>
    <property type="match status" value="1"/>
</dbReference>
<dbReference type="EMBL" id="OU893341">
    <property type="protein sequence ID" value="CAG9783113.1"/>
    <property type="molecule type" value="Genomic_DNA"/>
</dbReference>
<dbReference type="GO" id="GO:0003841">
    <property type="term" value="F:1-acylglycerol-3-phosphate O-acyltransferase activity"/>
    <property type="evidence" value="ECO:0007669"/>
    <property type="project" value="UniProtKB-EC"/>
</dbReference>
<dbReference type="Pfam" id="PF01553">
    <property type="entry name" value="Acyltransferase"/>
    <property type="match status" value="1"/>
</dbReference>
<evidence type="ECO:0000256" key="3">
    <source>
        <dbReference type="ARBA" id="ARBA00022679"/>
    </source>
</evidence>
<keyword evidence="5" id="KW-0472">Membrane</keyword>
<dbReference type="Proteomes" id="UP001153714">
    <property type="component" value="Chromosome 10"/>
</dbReference>
<dbReference type="EC" id="2.3.1.51" evidence="2"/>
<accession>A0A9N9W4R0</accession>
<dbReference type="GO" id="GO:0006654">
    <property type="term" value="P:phosphatidic acid biosynthetic process"/>
    <property type="evidence" value="ECO:0007669"/>
    <property type="project" value="TreeGrafter"/>
</dbReference>
<dbReference type="AlphaFoldDB" id="A0A9N9W4R0"/>
<dbReference type="CDD" id="cd07989">
    <property type="entry name" value="LPLAT_AGPAT-like"/>
    <property type="match status" value="1"/>
</dbReference>
<keyword evidence="3" id="KW-0808">Transferase</keyword>
<evidence type="ECO:0000256" key="2">
    <source>
        <dbReference type="ARBA" id="ARBA00013211"/>
    </source>
</evidence>
<evidence type="ECO:0000313" key="7">
    <source>
        <dbReference type="EMBL" id="CAG9783113.1"/>
    </source>
</evidence>
<feature type="domain" description="Phospholipid/glycerol acyltransferase" evidence="6">
    <location>
        <begin position="111"/>
        <end position="228"/>
    </location>
</feature>